<accession>A0A022QHX2</accession>
<dbReference type="STRING" id="4155.A0A022QHX2"/>
<evidence type="ECO:0000256" key="4">
    <source>
        <dbReference type="ARBA" id="ARBA00005884"/>
    </source>
</evidence>
<evidence type="ECO:0000256" key="1">
    <source>
        <dbReference type="ARBA" id="ARBA00001798"/>
    </source>
</evidence>
<dbReference type="GO" id="GO:0031624">
    <property type="term" value="F:ubiquitin conjugating enzyme binding"/>
    <property type="evidence" value="ECO:0000318"/>
    <property type="project" value="GO_Central"/>
</dbReference>
<evidence type="ECO:0000256" key="7">
    <source>
        <dbReference type="ARBA" id="ARBA00022723"/>
    </source>
</evidence>
<keyword evidence="6" id="KW-0808">Transferase</keyword>
<comment type="similarity">
    <text evidence="4">Belongs to the RBR family. Ariadne subfamily.</text>
</comment>
<reference evidence="15 16" key="1">
    <citation type="journal article" date="2013" name="Proc. Natl. Acad. Sci. U.S.A.">
        <title>Fine-scale variation in meiotic recombination in Mimulus inferred from population shotgun sequencing.</title>
        <authorList>
            <person name="Hellsten U."/>
            <person name="Wright K.M."/>
            <person name="Jenkins J."/>
            <person name="Shu S."/>
            <person name="Yuan Y."/>
            <person name="Wessler S.R."/>
            <person name="Schmutz J."/>
            <person name="Willis J.H."/>
            <person name="Rokhsar D.S."/>
        </authorList>
    </citation>
    <scope>NUCLEOTIDE SEQUENCE [LARGE SCALE GENOMIC DNA]</scope>
    <source>
        <strain evidence="16">cv. DUN x IM62</strain>
    </source>
</reference>
<dbReference type="InterPro" id="IPR002867">
    <property type="entry name" value="IBR_dom"/>
</dbReference>
<evidence type="ECO:0000256" key="6">
    <source>
        <dbReference type="ARBA" id="ARBA00022679"/>
    </source>
</evidence>
<feature type="domain" description="RING-type" evidence="13">
    <location>
        <begin position="12"/>
        <end position="58"/>
    </location>
</feature>
<dbReference type="CDD" id="cd22584">
    <property type="entry name" value="Rcat_RBR_unk"/>
    <property type="match status" value="1"/>
</dbReference>
<evidence type="ECO:0000256" key="2">
    <source>
        <dbReference type="ARBA" id="ARBA00001947"/>
    </source>
</evidence>
<dbReference type="Proteomes" id="UP000030748">
    <property type="component" value="Unassembled WGS sequence"/>
</dbReference>
<dbReference type="PROSITE" id="PS50089">
    <property type="entry name" value="ZF_RING_2"/>
    <property type="match status" value="1"/>
</dbReference>
<dbReference type="InterPro" id="IPR001841">
    <property type="entry name" value="Znf_RING"/>
</dbReference>
<evidence type="ECO:0000256" key="3">
    <source>
        <dbReference type="ARBA" id="ARBA00003976"/>
    </source>
</evidence>
<evidence type="ECO:0000259" key="14">
    <source>
        <dbReference type="PROSITE" id="PS51873"/>
    </source>
</evidence>
<dbReference type="Gene3D" id="3.30.40.10">
    <property type="entry name" value="Zinc/RING finger domain, C3HC4 (zinc finger)"/>
    <property type="match status" value="1"/>
</dbReference>
<dbReference type="InterPro" id="IPR017907">
    <property type="entry name" value="Znf_RING_CS"/>
</dbReference>
<comment type="cofactor">
    <cofactor evidence="2">
        <name>Zn(2+)</name>
        <dbReference type="ChEBI" id="CHEBI:29105"/>
    </cofactor>
</comment>
<protein>
    <recommendedName>
        <fullName evidence="5">RBR-type E3 ubiquitin transferase</fullName>
        <ecNumber evidence="5">2.3.2.31</ecNumber>
    </recommendedName>
</protein>
<keyword evidence="11" id="KW-0862">Zinc</keyword>
<keyword evidence="16" id="KW-1185">Reference proteome</keyword>
<dbReference type="PANTHER" id="PTHR11685">
    <property type="entry name" value="RBR FAMILY RING FINGER AND IBR DOMAIN-CONTAINING"/>
    <property type="match status" value="1"/>
</dbReference>
<evidence type="ECO:0000256" key="12">
    <source>
        <dbReference type="PROSITE-ProRule" id="PRU00175"/>
    </source>
</evidence>
<dbReference type="SMART" id="SM00647">
    <property type="entry name" value="IBR"/>
    <property type="match status" value="2"/>
</dbReference>
<comment type="catalytic activity">
    <reaction evidence="1">
        <text>[E2 ubiquitin-conjugating enzyme]-S-ubiquitinyl-L-cysteine + [acceptor protein]-L-lysine = [E2 ubiquitin-conjugating enzyme]-L-cysteine + [acceptor protein]-N(6)-ubiquitinyl-L-lysine.</text>
        <dbReference type="EC" id="2.3.2.31"/>
    </reaction>
</comment>
<dbReference type="eggNOG" id="KOG1812">
    <property type="taxonomic scope" value="Eukaryota"/>
</dbReference>
<feature type="non-terminal residue" evidence="15">
    <location>
        <position position="1"/>
    </location>
</feature>
<dbReference type="InterPro" id="IPR044066">
    <property type="entry name" value="TRIAD_supradom"/>
</dbReference>
<evidence type="ECO:0000313" key="15">
    <source>
        <dbReference type="EMBL" id="EYU28297.1"/>
    </source>
</evidence>
<dbReference type="GO" id="GO:0061630">
    <property type="term" value="F:ubiquitin protein ligase activity"/>
    <property type="evidence" value="ECO:0000318"/>
    <property type="project" value="GO_Central"/>
</dbReference>
<name>A0A022QHX2_ERYGU</name>
<evidence type="ECO:0000256" key="9">
    <source>
        <dbReference type="ARBA" id="ARBA00022771"/>
    </source>
</evidence>
<gene>
    <name evidence="15" type="ORF">MIMGU_mgv1a020170mg</name>
</gene>
<evidence type="ECO:0000259" key="13">
    <source>
        <dbReference type="PROSITE" id="PS50089"/>
    </source>
</evidence>
<dbReference type="GO" id="GO:0005737">
    <property type="term" value="C:cytoplasm"/>
    <property type="evidence" value="ECO:0000318"/>
    <property type="project" value="GO_Central"/>
</dbReference>
<evidence type="ECO:0000256" key="10">
    <source>
        <dbReference type="ARBA" id="ARBA00022786"/>
    </source>
</evidence>
<dbReference type="PROSITE" id="PS00518">
    <property type="entry name" value="ZF_RING_1"/>
    <property type="match status" value="1"/>
</dbReference>
<keyword evidence="9 12" id="KW-0863">Zinc-finger</keyword>
<sequence length="215" mass="24701">EPEPTAPSTFMCEICVDEKPTEELFRVLGCSHSYCSECMSKYVGSKLMENITNINCPVSGCRGFLEPHHCRSILPKPVFDRWGDALCEAMILGSEKFYCPFKDCSALLIDDKMGGVVLQSECPSCNRLFCAQCRVPWHLNISCAEFKKLDKNERSNDDLMLMNLAKEKKWMRCPKCKFYVEKSEGCLFMLCRCKHAFCYNCGHTTKDHYCKNCKR</sequence>
<keyword evidence="8" id="KW-0677">Repeat</keyword>
<keyword evidence="7" id="KW-0479">Metal-binding</keyword>
<feature type="domain" description="RING-type" evidence="14">
    <location>
        <begin position="8"/>
        <end position="215"/>
    </location>
</feature>
<dbReference type="SMART" id="SM00184">
    <property type="entry name" value="RING"/>
    <property type="match status" value="2"/>
</dbReference>
<dbReference type="FunFam" id="3.30.40.10:FF:000230">
    <property type="entry name" value="RBR-type E3 ubiquitin transferase"/>
    <property type="match status" value="1"/>
</dbReference>
<dbReference type="PROSITE" id="PS51873">
    <property type="entry name" value="TRIAD"/>
    <property type="match status" value="1"/>
</dbReference>
<dbReference type="UniPathway" id="UPA00143"/>
<dbReference type="EMBL" id="KI631414">
    <property type="protein sequence ID" value="EYU28297.1"/>
    <property type="molecule type" value="Genomic_DNA"/>
</dbReference>
<dbReference type="SUPFAM" id="SSF57850">
    <property type="entry name" value="RING/U-box"/>
    <property type="match status" value="3"/>
</dbReference>
<evidence type="ECO:0000256" key="11">
    <source>
        <dbReference type="ARBA" id="ARBA00022833"/>
    </source>
</evidence>
<dbReference type="InterPro" id="IPR031127">
    <property type="entry name" value="E3_UB_ligase_RBR"/>
</dbReference>
<comment type="function">
    <text evidence="3">Might act as an E3 ubiquitin-protein ligase, or as part of E3 complex, which accepts ubiquitin from specific E2 ubiquitin-conjugating enzymes and then transfers it to substrates.</text>
</comment>
<dbReference type="Pfam" id="PF01485">
    <property type="entry name" value="IBR"/>
    <property type="match status" value="1"/>
</dbReference>
<dbReference type="EC" id="2.3.2.31" evidence="5"/>
<dbReference type="GO" id="GO:0016567">
    <property type="term" value="P:protein ubiquitination"/>
    <property type="evidence" value="ECO:0007669"/>
    <property type="project" value="UniProtKB-UniPathway"/>
</dbReference>
<evidence type="ECO:0000313" key="16">
    <source>
        <dbReference type="Proteomes" id="UP000030748"/>
    </source>
</evidence>
<keyword evidence="10" id="KW-0833">Ubl conjugation pathway</keyword>
<dbReference type="AlphaFoldDB" id="A0A022QHX2"/>
<dbReference type="GO" id="GO:0000151">
    <property type="term" value="C:ubiquitin ligase complex"/>
    <property type="evidence" value="ECO:0000318"/>
    <property type="project" value="GO_Central"/>
</dbReference>
<dbReference type="Pfam" id="PF00097">
    <property type="entry name" value="zf-C3HC4"/>
    <property type="match status" value="1"/>
</dbReference>
<dbReference type="GO" id="GO:0006511">
    <property type="term" value="P:ubiquitin-dependent protein catabolic process"/>
    <property type="evidence" value="ECO:0000318"/>
    <property type="project" value="GO_Central"/>
</dbReference>
<organism evidence="15 16">
    <name type="scientific">Erythranthe guttata</name>
    <name type="common">Yellow monkey flower</name>
    <name type="synonym">Mimulus guttatus</name>
    <dbReference type="NCBI Taxonomy" id="4155"/>
    <lineage>
        <taxon>Eukaryota</taxon>
        <taxon>Viridiplantae</taxon>
        <taxon>Streptophyta</taxon>
        <taxon>Embryophyta</taxon>
        <taxon>Tracheophyta</taxon>
        <taxon>Spermatophyta</taxon>
        <taxon>Magnoliopsida</taxon>
        <taxon>eudicotyledons</taxon>
        <taxon>Gunneridae</taxon>
        <taxon>Pentapetalae</taxon>
        <taxon>asterids</taxon>
        <taxon>lamiids</taxon>
        <taxon>Lamiales</taxon>
        <taxon>Phrymaceae</taxon>
        <taxon>Erythranthe</taxon>
    </lineage>
</organism>
<dbReference type="InterPro" id="IPR013083">
    <property type="entry name" value="Znf_RING/FYVE/PHD"/>
</dbReference>
<dbReference type="GO" id="GO:0008270">
    <property type="term" value="F:zinc ion binding"/>
    <property type="evidence" value="ECO:0007669"/>
    <property type="project" value="UniProtKB-KW"/>
</dbReference>
<dbReference type="Gene3D" id="1.20.120.1750">
    <property type="match status" value="1"/>
</dbReference>
<evidence type="ECO:0000256" key="5">
    <source>
        <dbReference type="ARBA" id="ARBA00012251"/>
    </source>
</evidence>
<evidence type="ECO:0000256" key="8">
    <source>
        <dbReference type="ARBA" id="ARBA00022737"/>
    </source>
</evidence>
<dbReference type="InterPro" id="IPR018957">
    <property type="entry name" value="Znf_C3HC4_RING-type"/>
</dbReference>
<proteinExistence type="inferred from homology"/>
<dbReference type="CDD" id="cd22582">
    <property type="entry name" value="BRcat_RBR_unk"/>
    <property type="match status" value="1"/>
</dbReference>